<proteinExistence type="predicted"/>
<dbReference type="InterPro" id="IPR029052">
    <property type="entry name" value="Metallo-depent_PP-like"/>
</dbReference>
<accession>A0A8H8TVR8</accession>
<dbReference type="Pfam" id="PF00149">
    <property type="entry name" value="Metallophos"/>
    <property type="match status" value="1"/>
</dbReference>
<feature type="domain" description="Calcineurin-like phosphoesterase" evidence="1">
    <location>
        <begin position="4"/>
        <end position="228"/>
    </location>
</feature>
<dbReference type="SUPFAM" id="SSF56300">
    <property type="entry name" value="Metallo-dependent phosphatases"/>
    <property type="match status" value="1"/>
</dbReference>
<sequence length="265" mass="30171">MSTIQILSDLHLETPKSYDVFEIIPTSPHLALLGDIGCVKDAEYFIFLEQLLSNYKIVFLLLGNHEPYHSDWTNAKQKIRKFEQEVREKKVSQNLASFVFLDQTRFDLSPKLTILGCTLFSKIPPSQMNDVSFGLNDFYHIQDWTVEQHNEAFTADLAWLNSEVTSITDNEPERRVIILTHHSPSISPAAVDPAHSQSRISSGFASDLSGELCWTSGNVVAWAFGHTHFNCDFVEKGSGKRVVTNQRGYYFQHAVRFDEEKRVEG</sequence>
<protein>
    <recommendedName>
        <fullName evidence="1">Calcineurin-like phosphoesterase domain-containing protein</fullName>
    </recommendedName>
</protein>
<dbReference type="GO" id="GO:0016787">
    <property type="term" value="F:hydrolase activity"/>
    <property type="evidence" value="ECO:0007669"/>
    <property type="project" value="InterPro"/>
</dbReference>
<keyword evidence="3" id="KW-1185">Reference proteome</keyword>
<gene>
    <name evidence="2" type="ORF">LHYA1_G009237</name>
</gene>
<dbReference type="OrthoDB" id="550558at2759"/>
<dbReference type="EMBL" id="QGMH01000315">
    <property type="protein sequence ID" value="TVY22207.1"/>
    <property type="molecule type" value="Genomic_DNA"/>
</dbReference>
<dbReference type="Proteomes" id="UP000431533">
    <property type="component" value="Unassembled WGS sequence"/>
</dbReference>
<evidence type="ECO:0000259" key="1">
    <source>
        <dbReference type="Pfam" id="PF00149"/>
    </source>
</evidence>
<name>A0A8H8TVR8_9HELO</name>
<dbReference type="GeneID" id="41989435"/>
<dbReference type="Gene3D" id="3.60.21.10">
    <property type="match status" value="1"/>
</dbReference>
<evidence type="ECO:0000313" key="2">
    <source>
        <dbReference type="EMBL" id="TVY22207.1"/>
    </source>
</evidence>
<dbReference type="RefSeq" id="XP_031000995.1">
    <property type="nucleotide sequence ID" value="XM_031154140.1"/>
</dbReference>
<reference evidence="2 3" key="1">
    <citation type="submission" date="2018-05" db="EMBL/GenBank/DDBJ databases">
        <title>Genome sequencing and assembly of the regulated plant pathogen Lachnellula willkommii and related sister species for the development of diagnostic species identification markers.</title>
        <authorList>
            <person name="Giroux E."/>
            <person name="Bilodeau G."/>
        </authorList>
    </citation>
    <scope>NUCLEOTIDE SEQUENCE [LARGE SCALE GENOMIC DNA]</scope>
    <source>
        <strain evidence="2 3">CBS 185.66</strain>
    </source>
</reference>
<evidence type="ECO:0000313" key="3">
    <source>
        <dbReference type="Proteomes" id="UP000431533"/>
    </source>
</evidence>
<dbReference type="AlphaFoldDB" id="A0A8H8TVR8"/>
<comment type="caution">
    <text evidence="2">The sequence shown here is derived from an EMBL/GenBank/DDBJ whole genome shotgun (WGS) entry which is preliminary data.</text>
</comment>
<organism evidence="2 3">
    <name type="scientific">Lachnellula hyalina</name>
    <dbReference type="NCBI Taxonomy" id="1316788"/>
    <lineage>
        <taxon>Eukaryota</taxon>
        <taxon>Fungi</taxon>
        <taxon>Dikarya</taxon>
        <taxon>Ascomycota</taxon>
        <taxon>Pezizomycotina</taxon>
        <taxon>Leotiomycetes</taxon>
        <taxon>Helotiales</taxon>
        <taxon>Lachnaceae</taxon>
        <taxon>Lachnellula</taxon>
    </lineage>
</organism>
<dbReference type="InterPro" id="IPR004843">
    <property type="entry name" value="Calcineurin-like_PHP"/>
</dbReference>
<dbReference type="PANTHER" id="PTHR37844">
    <property type="entry name" value="SER/THR PROTEIN PHOSPHATASE SUPERFAMILY (AFU_ORTHOLOGUE AFUA_1G14840)"/>
    <property type="match status" value="1"/>
</dbReference>
<dbReference type="PANTHER" id="PTHR37844:SF2">
    <property type="entry name" value="SER_THR PROTEIN PHOSPHATASE SUPERFAMILY (AFU_ORTHOLOGUE AFUA_1G14840)"/>
    <property type="match status" value="1"/>
</dbReference>